<feature type="transmembrane region" description="Helical" evidence="1">
    <location>
        <begin position="104"/>
        <end position="129"/>
    </location>
</feature>
<keyword evidence="1" id="KW-1133">Transmembrane helix</keyword>
<proteinExistence type="predicted"/>
<sequence length="264" mass="29267">MSKTSTSTATAAQATPSIAPSNDRALLSAFTASQVFATFVFVNMLKAISQFDDIKGALAFYGVYHADPWNQLIHFFGVPGIIYTALIFFAFLPLPVIGAKHPALTWNLACCTFYLVYYLSIDAFGALMYTPFLYAMYATAKYFYENDQRAAAHALAKKTDEKVATSVPWYGTGRVFAYAFALHVFAWYIQIHLGHSIFEGAKPALMQSLSGAITVAPLFAFYEGLWFFGINQELQNQTVALVEQYTKELCTSGEIAIRACNQYV</sequence>
<dbReference type="GO" id="GO:0016020">
    <property type="term" value="C:membrane"/>
    <property type="evidence" value="ECO:0007669"/>
    <property type="project" value="GOC"/>
</dbReference>
<evidence type="ECO:0000256" key="1">
    <source>
        <dbReference type="SAM" id="Phobius"/>
    </source>
</evidence>
<dbReference type="AlphaFoldDB" id="A0A7R9WYZ9"/>
<keyword evidence="1" id="KW-0812">Transmembrane</keyword>
<feature type="transmembrane region" description="Helical" evidence="1">
    <location>
        <begin position="205"/>
        <end position="228"/>
    </location>
</feature>
<organism evidence="2">
    <name type="scientific">Craspedostauros australis</name>
    <dbReference type="NCBI Taxonomy" id="1486917"/>
    <lineage>
        <taxon>Eukaryota</taxon>
        <taxon>Sar</taxon>
        <taxon>Stramenopiles</taxon>
        <taxon>Ochrophyta</taxon>
        <taxon>Bacillariophyta</taxon>
        <taxon>Bacillariophyceae</taxon>
        <taxon>Bacillariophycidae</taxon>
        <taxon>Naviculales</taxon>
        <taxon>Naviculaceae</taxon>
        <taxon>Craspedostauros</taxon>
    </lineage>
</organism>
<feature type="transmembrane region" description="Helical" evidence="1">
    <location>
        <begin position="175"/>
        <end position="193"/>
    </location>
</feature>
<accession>A0A7R9WYZ9</accession>
<dbReference type="InterPro" id="IPR009305">
    <property type="entry name" value="Mpo1-like"/>
</dbReference>
<feature type="transmembrane region" description="Helical" evidence="1">
    <location>
        <begin position="72"/>
        <end position="92"/>
    </location>
</feature>
<gene>
    <name evidence="2" type="ORF">CAUS1442_LOCUS10105</name>
</gene>
<dbReference type="PANTHER" id="PTHR28026">
    <property type="entry name" value="DUF962 DOMAIN PROTEIN (AFU_ORTHOLOGUE AFUA_8G05310)"/>
    <property type="match status" value="1"/>
</dbReference>
<dbReference type="EMBL" id="HBEF01016162">
    <property type="protein sequence ID" value="CAD8337977.1"/>
    <property type="molecule type" value="Transcribed_RNA"/>
</dbReference>
<dbReference type="Pfam" id="PF06127">
    <property type="entry name" value="Mpo1-like"/>
    <property type="match status" value="1"/>
</dbReference>
<keyword evidence="1" id="KW-0472">Membrane</keyword>
<dbReference type="GO" id="GO:0046521">
    <property type="term" value="P:sphingoid catabolic process"/>
    <property type="evidence" value="ECO:0007669"/>
    <property type="project" value="TreeGrafter"/>
</dbReference>
<reference evidence="2" key="1">
    <citation type="submission" date="2021-01" db="EMBL/GenBank/DDBJ databases">
        <authorList>
            <person name="Corre E."/>
            <person name="Pelletier E."/>
            <person name="Niang G."/>
            <person name="Scheremetjew M."/>
            <person name="Finn R."/>
            <person name="Kale V."/>
            <person name="Holt S."/>
            <person name="Cochrane G."/>
            <person name="Meng A."/>
            <person name="Brown T."/>
            <person name="Cohen L."/>
        </authorList>
    </citation>
    <scope>NUCLEOTIDE SEQUENCE</scope>
    <source>
        <strain evidence="2">CCMP3328</strain>
    </source>
</reference>
<protein>
    <submittedName>
        <fullName evidence="2">Uncharacterized protein</fullName>
    </submittedName>
</protein>
<name>A0A7R9WYZ9_9STRA</name>
<evidence type="ECO:0000313" key="2">
    <source>
        <dbReference type="EMBL" id="CAD8337977.1"/>
    </source>
</evidence>
<dbReference type="GO" id="GO:0005783">
    <property type="term" value="C:endoplasmic reticulum"/>
    <property type="evidence" value="ECO:0007669"/>
    <property type="project" value="TreeGrafter"/>
</dbReference>
<dbReference type="PANTHER" id="PTHR28026:SF9">
    <property type="entry name" value="2-HYDROXY-PALMITIC ACID DIOXYGENASE MPO1"/>
    <property type="match status" value="1"/>
</dbReference>